<evidence type="ECO:0000256" key="9">
    <source>
        <dbReference type="ARBA" id="ARBA00022729"/>
    </source>
</evidence>
<dbReference type="SUPFAM" id="SSF49899">
    <property type="entry name" value="Concanavalin A-like lectins/glucanases"/>
    <property type="match status" value="1"/>
</dbReference>
<dbReference type="Pfam" id="PF00069">
    <property type="entry name" value="Pkinase"/>
    <property type="match status" value="1"/>
</dbReference>
<feature type="transmembrane region" description="Helical" evidence="20">
    <location>
        <begin position="314"/>
        <end position="335"/>
    </location>
</feature>
<dbReference type="InterPro" id="IPR050528">
    <property type="entry name" value="L-type_Lectin-RKs"/>
</dbReference>
<evidence type="ECO:0000256" key="2">
    <source>
        <dbReference type="ARBA" id="ARBA00008536"/>
    </source>
</evidence>
<evidence type="ECO:0000256" key="5">
    <source>
        <dbReference type="ARBA" id="ARBA00022475"/>
    </source>
</evidence>
<dbReference type="InterPro" id="IPR011009">
    <property type="entry name" value="Kinase-like_dom_sf"/>
</dbReference>
<dbReference type="AlphaFoldDB" id="A0ABC9G813"/>
<feature type="binding site" evidence="18">
    <location>
        <position position="413"/>
    </location>
    <ligand>
        <name>ATP</name>
        <dbReference type="ChEBI" id="CHEBI:30616"/>
    </ligand>
</feature>
<evidence type="ECO:0000256" key="1">
    <source>
        <dbReference type="ARBA" id="ARBA00004251"/>
    </source>
</evidence>
<keyword evidence="15 20" id="KW-0472">Membrane</keyword>
<keyword evidence="10" id="KW-0430">Lectin</keyword>
<dbReference type="Gene3D" id="3.30.200.20">
    <property type="entry name" value="Phosphorylase Kinase, domain 1"/>
    <property type="match status" value="1"/>
</dbReference>
<reference evidence="23" key="1">
    <citation type="submission" date="2024-06" db="EMBL/GenBank/DDBJ databases">
        <authorList>
            <person name="Ryan C."/>
        </authorList>
    </citation>
    <scope>NUCLEOTIDE SEQUENCE [LARGE SCALE GENOMIC DNA]</scope>
</reference>
<evidence type="ECO:0000256" key="15">
    <source>
        <dbReference type="ARBA" id="ARBA00023136"/>
    </source>
</evidence>
<dbReference type="GO" id="GO:0004674">
    <property type="term" value="F:protein serine/threonine kinase activity"/>
    <property type="evidence" value="ECO:0007669"/>
    <property type="project" value="UniProtKB-KW"/>
</dbReference>
<dbReference type="GO" id="GO:0005524">
    <property type="term" value="F:ATP binding"/>
    <property type="evidence" value="ECO:0007669"/>
    <property type="project" value="UniProtKB-UniRule"/>
</dbReference>
<keyword evidence="13 18" id="KW-0067">ATP-binding</keyword>
<keyword evidence="7" id="KW-0808">Transferase</keyword>
<dbReference type="EC" id="2.7.11.1" evidence="4"/>
<evidence type="ECO:0000256" key="10">
    <source>
        <dbReference type="ARBA" id="ARBA00022734"/>
    </source>
</evidence>
<keyword evidence="17" id="KW-0325">Glycoprotein</keyword>
<evidence type="ECO:0000256" key="16">
    <source>
        <dbReference type="ARBA" id="ARBA00023170"/>
    </source>
</evidence>
<comment type="similarity">
    <text evidence="3">In the C-terminal section; belongs to the protein kinase superfamily. Ser/Thr protein kinase family.</text>
</comment>
<dbReference type="GO" id="GO:0005886">
    <property type="term" value="C:plasma membrane"/>
    <property type="evidence" value="ECO:0007669"/>
    <property type="project" value="UniProtKB-SubCell"/>
</dbReference>
<dbReference type="PROSITE" id="PS00107">
    <property type="entry name" value="PROTEIN_KINASE_ATP"/>
    <property type="match status" value="1"/>
</dbReference>
<evidence type="ECO:0000256" key="17">
    <source>
        <dbReference type="ARBA" id="ARBA00023180"/>
    </source>
</evidence>
<dbReference type="InterPro" id="IPR019825">
    <property type="entry name" value="Lectin_legB_Mn/Ca_BS"/>
</dbReference>
<organism evidence="22 23">
    <name type="scientific">Urochloa decumbens</name>
    <dbReference type="NCBI Taxonomy" id="240449"/>
    <lineage>
        <taxon>Eukaryota</taxon>
        <taxon>Viridiplantae</taxon>
        <taxon>Streptophyta</taxon>
        <taxon>Embryophyta</taxon>
        <taxon>Tracheophyta</taxon>
        <taxon>Spermatophyta</taxon>
        <taxon>Magnoliopsida</taxon>
        <taxon>Liliopsida</taxon>
        <taxon>Poales</taxon>
        <taxon>Poaceae</taxon>
        <taxon>PACMAD clade</taxon>
        <taxon>Panicoideae</taxon>
        <taxon>Panicodae</taxon>
        <taxon>Paniceae</taxon>
        <taxon>Melinidinae</taxon>
        <taxon>Urochloa</taxon>
    </lineage>
</organism>
<dbReference type="SUPFAM" id="SSF56112">
    <property type="entry name" value="Protein kinase-like (PK-like)"/>
    <property type="match status" value="1"/>
</dbReference>
<dbReference type="Proteomes" id="UP001497457">
    <property type="component" value="Chromosome 8b"/>
</dbReference>
<evidence type="ECO:0000256" key="4">
    <source>
        <dbReference type="ARBA" id="ARBA00012513"/>
    </source>
</evidence>
<dbReference type="FunFam" id="1.10.510.10:FF:000240">
    <property type="entry name" value="Lectin-domain containing receptor kinase A4.3"/>
    <property type="match status" value="1"/>
</dbReference>
<dbReference type="InterPro" id="IPR017441">
    <property type="entry name" value="Protein_kinase_ATP_BS"/>
</dbReference>
<comment type="similarity">
    <text evidence="2">In the N-terminal section; belongs to the leguminous lectin family.</text>
</comment>
<feature type="transmembrane region" description="Helical" evidence="20">
    <location>
        <begin position="16"/>
        <end position="35"/>
    </location>
</feature>
<name>A0ABC9G813_9POAL</name>
<protein>
    <recommendedName>
        <fullName evidence="4">non-specific serine/threonine protein kinase</fullName>
        <ecNumber evidence="4">2.7.11.1</ecNumber>
    </recommendedName>
</protein>
<dbReference type="InterPro" id="IPR000719">
    <property type="entry name" value="Prot_kinase_dom"/>
</dbReference>
<evidence type="ECO:0000313" key="22">
    <source>
        <dbReference type="EMBL" id="CAL5088787.1"/>
    </source>
</evidence>
<evidence type="ECO:0000256" key="7">
    <source>
        <dbReference type="ARBA" id="ARBA00022679"/>
    </source>
</evidence>
<feature type="domain" description="Protein kinase" evidence="21">
    <location>
        <begin position="384"/>
        <end position="665"/>
    </location>
</feature>
<reference evidence="22 23" key="2">
    <citation type="submission" date="2024-10" db="EMBL/GenBank/DDBJ databases">
        <authorList>
            <person name="Ryan C."/>
        </authorList>
    </citation>
    <scope>NUCLEOTIDE SEQUENCE [LARGE SCALE GENOMIC DNA]</scope>
</reference>
<evidence type="ECO:0000313" key="23">
    <source>
        <dbReference type="Proteomes" id="UP001497457"/>
    </source>
</evidence>
<evidence type="ECO:0000256" key="11">
    <source>
        <dbReference type="ARBA" id="ARBA00022741"/>
    </source>
</evidence>
<keyword evidence="12" id="KW-0418">Kinase</keyword>
<dbReference type="PROSITE" id="PS00307">
    <property type="entry name" value="LECTIN_LEGUME_BETA"/>
    <property type="match status" value="1"/>
</dbReference>
<keyword evidence="14 20" id="KW-1133">Transmembrane helix</keyword>
<keyword evidence="23" id="KW-1185">Reference proteome</keyword>
<proteinExistence type="inferred from homology"/>
<keyword evidence="16" id="KW-0675">Receptor</keyword>
<keyword evidence="6" id="KW-0723">Serine/threonine-protein kinase</keyword>
<sequence length="699" mass="77322">MPVFIRYKKMGSDRRGNIMAAVSSPFVFWLCYLLLSSLHLPCATSLSFDFNFSQPGGYNADNFTFLGDAYFDSQVIELTKNDRSKNLSSSVGRASYKQPVAIWDEVTGELASFTTTFSMQIELDKINNVISGDGMAFFLAHYPSSIPSSSAGSKLGLFSEGLTTTNATGDDRVVAVEFDTYLNKQFDTSDNHMGIDINSLISKAYTNTTLPGKTLTSGFVMTCQVSYNNDTQLLAADLQIGGTSYHVSTGADLRQLLPSVVAIGFSGATGLAAELHRVFSWSFNSTLDVHVHPPPASHGHTHAGLFSKHGWEKVAVGIIGGSLLVAALLVCYFICWTPRTRKELVDDWPRDNKEKPDDRPDEDPGQFPQILRQFTSDELVEATNNFAEELGKGGFATVYKGELTRPTRLVAIKRFKLEPSDYLRKKAFDDEVRAICQVRHPNLVELEGWCNHENNPMLVYELVPEGSLHEHLHEGKSWLSWSTRYKIILDLAHALQYLHGRCSKCVVHGDIKPPNILLDSQYVAKLSDFGLARLIDHGIQSKTTTIVVGTHGYLDPEIIKMGRRNSKSDMYSFGIVLLEMVSGKRPTVADHQITIADLLIDVHSAYSSRAILLAADSKLRTESTSDDREQMERVLLVGLWCAHLDPSKRPDIEQAIGALESKDVMKIPPLSFPFKSGRLSHGTDGVFSFHGCCWGTSGC</sequence>
<keyword evidence="8 20" id="KW-0812">Transmembrane</keyword>
<dbReference type="InterPro" id="IPR013320">
    <property type="entry name" value="ConA-like_dom_sf"/>
</dbReference>
<evidence type="ECO:0000256" key="19">
    <source>
        <dbReference type="SAM" id="MobiDB-lite"/>
    </source>
</evidence>
<dbReference type="InterPro" id="IPR001220">
    <property type="entry name" value="Legume_lectin_dom"/>
</dbReference>
<evidence type="ECO:0000256" key="14">
    <source>
        <dbReference type="ARBA" id="ARBA00022989"/>
    </source>
</evidence>
<evidence type="ECO:0000256" key="6">
    <source>
        <dbReference type="ARBA" id="ARBA00022527"/>
    </source>
</evidence>
<dbReference type="InterPro" id="IPR008271">
    <property type="entry name" value="Ser/Thr_kinase_AS"/>
</dbReference>
<evidence type="ECO:0000256" key="20">
    <source>
        <dbReference type="SAM" id="Phobius"/>
    </source>
</evidence>
<keyword evidence="11 18" id="KW-0547">Nucleotide-binding</keyword>
<evidence type="ECO:0000259" key="21">
    <source>
        <dbReference type="PROSITE" id="PS50011"/>
    </source>
</evidence>
<evidence type="ECO:0000256" key="18">
    <source>
        <dbReference type="PROSITE-ProRule" id="PRU10141"/>
    </source>
</evidence>
<dbReference type="PROSITE" id="PS00108">
    <property type="entry name" value="PROTEIN_KINASE_ST"/>
    <property type="match status" value="1"/>
</dbReference>
<gene>
    <name evidence="22" type="ORF">URODEC1_LOCUS113008</name>
</gene>
<comment type="subcellular location">
    <subcellularLocation>
        <location evidence="1">Cell membrane</location>
        <topology evidence="1">Single-pass type I membrane protein</topology>
    </subcellularLocation>
</comment>
<dbReference type="PROSITE" id="PS50011">
    <property type="entry name" value="PROTEIN_KINASE_DOM"/>
    <property type="match status" value="1"/>
</dbReference>
<keyword evidence="9" id="KW-0732">Signal</keyword>
<evidence type="ECO:0000256" key="8">
    <source>
        <dbReference type="ARBA" id="ARBA00022692"/>
    </source>
</evidence>
<dbReference type="SMART" id="SM00220">
    <property type="entry name" value="S_TKc"/>
    <property type="match status" value="1"/>
</dbReference>
<dbReference type="Gene3D" id="1.10.510.10">
    <property type="entry name" value="Transferase(Phosphotransferase) domain 1"/>
    <property type="match status" value="1"/>
</dbReference>
<dbReference type="Gene3D" id="2.60.120.200">
    <property type="match status" value="1"/>
</dbReference>
<dbReference type="EMBL" id="OZ075118">
    <property type="protein sequence ID" value="CAL5088787.1"/>
    <property type="molecule type" value="Genomic_DNA"/>
</dbReference>
<dbReference type="CDD" id="cd06899">
    <property type="entry name" value="lectin_legume_LecRK_Arcelin_ConA"/>
    <property type="match status" value="1"/>
</dbReference>
<evidence type="ECO:0000256" key="3">
    <source>
        <dbReference type="ARBA" id="ARBA00010217"/>
    </source>
</evidence>
<dbReference type="Pfam" id="PF00139">
    <property type="entry name" value="Lectin_legB"/>
    <property type="match status" value="1"/>
</dbReference>
<dbReference type="GO" id="GO:0002229">
    <property type="term" value="P:defense response to oomycetes"/>
    <property type="evidence" value="ECO:0007669"/>
    <property type="project" value="UniProtKB-ARBA"/>
</dbReference>
<feature type="region of interest" description="Disordered" evidence="19">
    <location>
        <begin position="347"/>
        <end position="368"/>
    </location>
</feature>
<evidence type="ECO:0000256" key="12">
    <source>
        <dbReference type="ARBA" id="ARBA00022777"/>
    </source>
</evidence>
<accession>A0ABC9G813</accession>
<evidence type="ECO:0000256" key="13">
    <source>
        <dbReference type="ARBA" id="ARBA00022840"/>
    </source>
</evidence>
<dbReference type="GO" id="GO:0030246">
    <property type="term" value="F:carbohydrate binding"/>
    <property type="evidence" value="ECO:0007669"/>
    <property type="project" value="UniProtKB-KW"/>
</dbReference>
<keyword evidence="5" id="KW-1003">Cell membrane</keyword>
<dbReference type="PANTHER" id="PTHR27007">
    <property type="match status" value="1"/>
</dbReference>
<feature type="compositionally biased region" description="Basic and acidic residues" evidence="19">
    <location>
        <begin position="347"/>
        <end position="358"/>
    </location>
</feature>